<keyword evidence="2" id="KW-1185">Reference proteome</keyword>
<dbReference type="Proteomes" id="UP001056120">
    <property type="component" value="Linkage Group LG10"/>
</dbReference>
<evidence type="ECO:0000313" key="2">
    <source>
        <dbReference type="Proteomes" id="UP001056120"/>
    </source>
</evidence>
<proteinExistence type="predicted"/>
<reference evidence="1 2" key="2">
    <citation type="journal article" date="2022" name="Mol. Ecol. Resour.">
        <title>The genomes of chicory, endive, great burdock and yacon provide insights into Asteraceae paleo-polyploidization history and plant inulin production.</title>
        <authorList>
            <person name="Fan W."/>
            <person name="Wang S."/>
            <person name="Wang H."/>
            <person name="Wang A."/>
            <person name="Jiang F."/>
            <person name="Liu H."/>
            <person name="Zhao H."/>
            <person name="Xu D."/>
            <person name="Zhang Y."/>
        </authorList>
    </citation>
    <scope>NUCLEOTIDE SEQUENCE [LARGE SCALE GENOMIC DNA]</scope>
    <source>
        <strain evidence="2">cv. Yunnan</strain>
        <tissue evidence="1">Leaves</tissue>
    </source>
</reference>
<evidence type="ECO:0000313" key="1">
    <source>
        <dbReference type="EMBL" id="KAI3800320.1"/>
    </source>
</evidence>
<accession>A0ACB9HYK7</accession>
<dbReference type="EMBL" id="CM042027">
    <property type="protein sequence ID" value="KAI3800320.1"/>
    <property type="molecule type" value="Genomic_DNA"/>
</dbReference>
<name>A0ACB9HYK7_9ASTR</name>
<gene>
    <name evidence="1" type="ORF">L1987_28408</name>
</gene>
<reference evidence="2" key="1">
    <citation type="journal article" date="2022" name="Mol. Ecol. Resour.">
        <title>The genomes of chicory, endive, great burdock and yacon provide insights into Asteraceae palaeo-polyploidization history and plant inulin production.</title>
        <authorList>
            <person name="Fan W."/>
            <person name="Wang S."/>
            <person name="Wang H."/>
            <person name="Wang A."/>
            <person name="Jiang F."/>
            <person name="Liu H."/>
            <person name="Zhao H."/>
            <person name="Xu D."/>
            <person name="Zhang Y."/>
        </authorList>
    </citation>
    <scope>NUCLEOTIDE SEQUENCE [LARGE SCALE GENOMIC DNA]</scope>
    <source>
        <strain evidence="2">cv. Yunnan</strain>
    </source>
</reference>
<sequence length="390" mass="43571">MIDLLFTLTHPTRYQHRRNHLTVFSTTETLDFSLQIHLFLSHTPTMAGSENEPANSSSGDEEISSEVSESEPETDKTPESPQLHDPNIKPLTSNLMNDDHSKKPRSKTPTSRYSPPPIKQSTGKRPAAEDEGTDSKRIKKTPTPAPAPAPDADNGGEKKQLFQRLWSEDNEIELIQGMINYVKEKGKDPVADVNDFHEFVKKSLHVDVNDRQMLTKVRRLKKKFKDNVAKVENKGKVRSFSNPHEKKMYEFSKILWGDDSNKSAVMSSSTKKVKVKVNVTPKVNKNHTAVGSGDGNVGIEETPNEVELKVVQPLRSSHGLDHLGSMGLPITDEGIINKGLELASGAKRVEMEEKWKSLKTQELEHFLKKMDVLKEQAEVVLKAIANSGAK</sequence>
<comment type="caution">
    <text evidence="1">The sequence shown here is derived from an EMBL/GenBank/DDBJ whole genome shotgun (WGS) entry which is preliminary data.</text>
</comment>
<protein>
    <submittedName>
        <fullName evidence="1">Uncharacterized protein</fullName>
    </submittedName>
</protein>
<organism evidence="1 2">
    <name type="scientific">Smallanthus sonchifolius</name>
    <dbReference type="NCBI Taxonomy" id="185202"/>
    <lineage>
        <taxon>Eukaryota</taxon>
        <taxon>Viridiplantae</taxon>
        <taxon>Streptophyta</taxon>
        <taxon>Embryophyta</taxon>
        <taxon>Tracheophyta</taxon>
        <taxon>Spermatophyta</taxon>
        <taxon>Magnoliopsida</taxon>
        <taxon>eudicotyledons</taxon>
        <taxon>Gunneridae</taxon>
        <taxon>Pentapetalae</taxon>
        <taxon>asterids</taxon>
        <taxon>campanulids</taxon>
        <taxon>Asterales</taxon>
        <taxon>Asteraceae</taxon>
        <taxon>Asteroideae</taxon>
        <taxon>Heliantheae alliance</taxon>
        <taxon>Millerieae</taxon>
        <taxon>Smallanthus</taxon>
    </lineage>
</organism>